<evidence type="ECO:0000313" key="6">
    <source>
        <dbReference type="Proteomes" id="UP000653156"/>
    </source>
</evidence>
<reference evidence="5" key="1">
    <citation type="submission" date="2021-02" db="EMBL/GenBank/DDBJ databases">
        <title>Neisseriaceae sp. 26B isolated from the cloaca of a Common Toad-headed Turtle (Mesoclemmys nasuta).</title>
        <authorList>
            <person name="Spergser J."/>
            <person name="Busse H.-J."/>
        </authorList>
    </citation>
    <scope>NUCLEOTIDE SEQUENCE</scope>
    <source>
        <strain evidence="5">26B</strain>
    </source>
</reference>
<dbReference type="RefSeq" id="WP_230338808.1">
    <property type="nucleotide sequence ID" value="NZ_CP069798.1"/>
</dbReference>
<accession>A0A892ZFU6</accession>
<dbReference type="InterPro" id="IPR018060">
    <property type="entry name" value="HTH_AraC"/>
</dbReference>
<proteinExistence type="predicted"/>
<keyword evidence="6" id="KW-1185">Reference proteome</keyword>
<gene>
    <name evidence="5" type="ORF">JQU52_12540</name>
</gene>
<dbReference type="EMBL" id="CP069798">
    <property type="protein sequence ID" value="QRQ81513.1"/>
    <property type="molecule type" value="Genomic_DNA"/>
</dbReference>
<evidence type="ECO:0000256" key="3">
    <source>
        <dbReference type="ARBA" id="ARBA00023163"/>
    </source>
</evidence>
<protein>
    <submittedName>
        <fullName evidence="5">Cupin domain-containing protein</fullName>
    </submittedName>
</protein>
<dbReference type="InterPro" id="IPR050204">
    <property type="entry name" value="AraC_XylS_family_regulators"/>
</dbReference>
<dbReference type="SMART" id="SM00342">
    <property type="entry name" value="HTH_ARAC"/>
    <property type="match status" value="1"/>
</dbReference>
<dbReference type="PANTHER" id="PTHR46796:SF13">
    <property type="entry name" value="HTH-TYPE TRANSCRIPTIONAL ACTIVATOR RHAS"/>
    <property type="match status" value="1"/>
</dbReference>
<dbReference type="InterPro" id="IPR014710">
    <property type="entry name" value="RmlC-like_jellyroll"/>
</dbReference>
<dbReference type="PRINTS" id="PR00032">
    <property type="entry name" value="HTHARAC"/>
</dbReference>
<dbReference type="GO" id="GO:0043565">
    <property type="term" value="F:sequence-specific DNA binding"/>
    <property type="evidence" value="ECO:0007669"/>
    <property type="project" value="InterPro"/>
</dbReference>
<dbReference type="InterPro" id="IPR011051">
    <property type="entry name" value="RmlC_Cupin_sf"/>
</dbReference>
<dbReference type="GO" id="GO:0003700">
    <property type="term" value="F:DNA-binding transcription factor activity"/>
    <property type="evidence" value="ECO:0007669"/>
    <property type="project" value="InterPro"/>
</dbReference>
<dbReference type="Gene3D" id="2.60.120.10">
    <property type="entry name" value="Jelly Rolls"/>
    <property type="match status" value="1"/>
</dbReference>
<keyword evidence="1" id="KW-0805">Transcription regulation</keyword>
<dbReference type="InterPro" id="IPR020449">
    <property type="entry name" value="Tscrpt_reg_AraC-type_HTH"/>
</dbReference>
<organism evidence="5 6">
    <name type="scientific">Paralysiella testudinis</name>
    <dbReference type="NCBI Taxonomy" id="2809020"/>
    <lineage>
        <taxon>Bacteria</taxon>
        <taxon>Pseudomonadati</taxon>
        <taxon>Pseudomonadota</taxon>
        <taxon>Betaproteobacteria</taxon>
        <taxon>Neisseriales</taxon>
        <taxon>Neisseriaceae</taxon>
        <taxon>Paralysiella</taxon>
    </lineage>
</organism>
<dbReference type="InterPro" id="IPR009057">
    <property type="entry name" value="Homeodomain-like_sf"/>
</dbReference>
<sequence>MILDKLLEYAQVSAAINMQCLVRGRWHLHNPAAPGRAYVHIVLSGTGVLARADAAPQRLYAGDLVFLPQGMAHSICDFNGQGEAAPLQMCRKGAWTLGSNAEGREDMGMLCGHFDYQPHSGLLEGWPPLVVVPWQQLPQLRAWVDLLQMEAALADEHSEGAASVINGLSLTLLAWLIRHCWQQPQWQNPPPGVLRARQDARLRPLLAAVMAEPAQVWTVDNMAAQVHLSRAQFMRVFQAALGQSPHQFVMQTRLRQAAVYLRQRSDSIVHIALAAGFQSETHFARVFKQQYRQTPRQYRLGLPEEG</sequence>
<evidence type="ECO:0000256" key="2">
    <source>
        <dbReference type="ARBA" id="ARBA00023125"/>
    </source>
</evidence>
<dbReference type="Proteomes" id="UP000653156">
    <property type="component" value="Chromosome"/>
</dbReference>
<dbReference type="AlphaFoldDB" id="A0A892ZFU6"/>
<dbReference type="InterPro" id="IPR032783">
    <property type="entry name" value="AraC_lig"/>
</dbReference>
<keyword evidence="3" id="KW-0804">Transcription</keyword>
<evidence type="ECO:0000313" key="5">
    <source>
        <dbReference type="EMBL" id="QRQ81513.1"/>
    </source>
</evidence>
<dbReference type="SUPFAM" id="SSF51182">
    <property type="entry name" value="RmlC-like cupins"/>
    <property type="match status" value="1"/>
</dbReference>
<dbReference type="PROSITE" id="PS01124">
    <property type="entry name" value="HTH_ARAC_FAMILY_2"/>
    <property type="match status" value="1"/>
</dbReference>
<name>A0A892ZFU6_9NEIS</name>
<dbReference type="Pfam" id="PF12852">
    <property type="entry name" value="Cupin_6"/>
    <property type="match status" value="1"/>
</dbReference>
<keyword evidence="2" id="KW-0238">DNA-binding</keyword>
<dbReference type="Pfam" id="PF12833">
    <property type="entry name" value="HTH_18"/>
    <property type="match status" value="1"/>
</dbReference>
<dbReference type="KEGG" id="ptes:JQU52_12540"/>
<evidence type="ECO:0000259" key="4">
    <source>
        <dbReference type="PROSITE" id="PS01124"/>
    </source>
</evidence>
<dbReference type="PANTHER" id="PTHR46796">
    <property type="entry name" value="HTH-TYPE TRANSCRIPTIONAL ACTIVATOR RHAS-RELATED"/>
    <property type="match status" value="1"/>
</dbReference>
<evidence type="ECO:0000256" key="1">
    <source>
        <dbReference type="ARBA" id="ARBA00023015"/>
    </source>
</evidence>
<feature type="domain" description="HTH araC/xylS-type" evidence="4">
    <location>
        <begin position="200"/>
        <end position="301"/>
    </location>
</feature>
<dbReference type="Gene3D" id="1.10.10.60">
    <property type="entry name" value="Homeodomain-like"/>
    <property type="match status" value="2"/>
</dbReference>
<dbReference type="SUPFAM" id="SSF46689">
    <property type="entry name" value="Homeodomain-like"/>
    <property type="match status" value="2"/>
</dbReference>